<protein>
    <recommendedName>
        <fullName evidence="4">Gamma-glutamyltranspeptidase</fullName>
    </recommendedName>
</protein>
<reference evidence="2 3" key="2">
    <citation type="submission" date="2020-03" db="EMBL/GenBank/DDBJ databases">
        <authorList>
            <person name="Ichikawa N."/>
            <person name="Kimura A."/>
            <person name="Kitahashi Y."/>
            <person name="Uohara A."/>
        </authorList>
    </citation>
    <scope>NUCLEOTIDE SEQUENCE [LARGE SCALE GENOMIC DNA]</scope>
    <source>
        <strain evidence="2 3">NBRC 108638</strain>
    </source>
</reference>
<comment type="caution">
    <text evidence="2">The sequence shown here is derived from an EMBL/GenBank/DDBJ whole genome shotgun (WGS) entry which is preliminary data.</text>
</comment>
<dbReference type="Pfam" id="PF01019">
    <property type="entry name" value="G_glu_transpept"/>
    <property type="match status" value="1"/>
</dbReference>
<keyword evidence="3" id="KW-1185">Reference proteome</keyword>
<proteinExistence type="inferred from homology"/>
<sequence>MRVPAGVAANHPATAEVGLRILAAGGSAADAAVAAVLATSTSESILTGIGGGGFATYYDASTQTVTCLDFFCSVPGLDGDIPRARWSPSR</sequence>
<dbReference type="PANTHER" id="PTHR43199">
    <property type="entry name" value="GLUTATHIONE HYDROLASE"/>
    <property type="match status" value="1"/>
</dbReference>
<evidence type="ECO:0008006" key="4">
    <source>
        <dbReference type="Google" id="ProtNLM"/>
    </source>
</evidence>
<dbReference type="AlphaFoldDB" id="A0A6V8LB07"/>
<dbReference type="PANTHER" id="PTHR43199:SF1">
    <property type="entry name" value="GLUTATHIONE HYDROLASE PROENZYME"/>
    <property type="match status" value="1"/>
</dbReference>
<evidence type="ECO:0000256" key="1">
    <source>
        <dbReference type="ARBA" id="ARBA00009381"/>
    </source>
</evidence>
<reference evidence="2 3" key="1">
    <citation type="submission" date="2020-03" db="EMBL/GenBank/DDBJ databases">
        <title>Whole genome shotgun sequence of Phytohabitans rumicis NBRC 108638.</title>
        <authorList>
            <person name="Komaki H."/>
            <person name="Tamura T."/>
        </authorList>
    </citation>
    <scope>NUCLEOTIDE SEQUENCE [LARGE SCALE GENOMIC DNA]</scope>
    <source>
        <strain evidence="2 3">NBRC 108638</strain>
    </source>
</reference>
<gene>
    <name evidence="2" type="ORF">Prum_035170</name>
</gene>
<dbReference type="EMBL" id="BLPG01000001">
    <property type="protein sequence ID" value="GFJ89875.1"/>
    <property type="molecule type" value="Genomic_DNA"/>
</dbReference>
<dbReference type="InterPro" id="IPR029055">
    <property type="entry name" value="Ntn_hydrolases_N"/>
</dbReference>
<evidence type="ECO:0000313" key="2">
    <source>
        <dbReference type="EMBL" id="GFJ89875.1"/>
    </source>
</evidence>
<comment type="similarity">
    <text evidence="1">Belongs to the gamma-glutamyltransferase family.</text>
</comment>
<dbReference type="InterPro" id="IPR051792">
    <property type="entry name" value="GGT_bact"/>
</dbReference>
<dbReference type="SUPFAM" id="SSF56235">
    <property type="entry name" value="N-terminal nucleophile aminohydrolases (Ntn hydrolases)"/>
    <property type="match status" value="1"/>
</dbReference>
<accession>A0A6V8LB07</accession>
<evidence type="ECO:0000313" key="3">
    <source>
        <dbReference type="Proteomes" id="UP000482960"/>
    </source>
</evidence>
<organism evidence="2 3">
    <name type="scientific">Phytohabitans rumicis</name>
    <dbReference type="NCBI Taxonomy" id="1076125"/>
    <lineage>
        <taxon>Bacteria</taxon>
        <taxon>Bacillati</taxon>
        <taxon>Actinomycetota</taxon>
        <taxon>Actinomycetes</taxon>
        <taxon>Micromonosporales</taxon>
        <taxon>Micromonosporaceae</taxon>
    </lineage>
</organism>
<name>A0A6V8LB07_9ACTN</name>
<dbReference type="Proteomes" id="UP000482960">
    <property type="component" value="Unassembled WGS sequence"/>
</dbReference>